<comment type="caution">
    <text evidence="2">The sequence shown here is derived from an EMBL/GenBank/DDBJ whole genome shotgun (WGS) entry which is preliminary data.</text>
</comment>
<gene>
    <name evidence="2" type="ORF">D3H55_20945</name>
</gene>
<keyword evidence="1" id="KW-0472">Membrane</keyword>
<feature type="transmembrane region" description="Helical" evidence="1">
    <location>
        <begin position="6"/>
        <end position="23"/>
    </location>
</feature>
<dbReference type="Pfam" id="PF12841">
    <property type="entry name" value="YvrJ"/>
    <property type="match status" value="1"/>
</dbReference>
<dbReference type="Proteomes" id="UP000265801">
    <property type="component" value="Unassembled WGS sequence"/>
</dbReference>
<evidence type="ECO:0000313" key="3">
    <source>
        <dbReference type="Proteomes" id="UP000265801"/>
    </source>
</evidence>
<protein>
    <submittedName>
        <fullName evidence="2">YvrJ family protein</fullName>
    </submittedName>
</protein>
<proteinExistence type="predicted"/>
<name>A0A3A1QTX2_9BACI</name>
<keyword evidence="1" id="KW-1133">Transmembrane helix</keyword>
<accession>A0A3A1QTX2</accession>
<sequence>MDQLIPFISEVGFPIVVTMYLLYRIETKLEAVIASIRMLPQEMKNQ</sequence>
<dbReference type="AlphaFoldDB" id="A0A3A1QTX2"/>
<reference evidence="2 3" key="1">
    <citation type="submission" date="2018-09" db="EMBL/GenBank/DDBJ databases">
        <title>Bacillus saliacetes sp. nov., isolated from Thai shrimp paste (Ka-pi).</title>
        <authorList>
            <person name="Daroonpunt R."/>
            <person name="Tanasupawat S."/>
            <person name="Yiamsombut S."/>
        </authorList>
    </citation>
    <scope>NUCLEOTIDE SEQUENCE [LARGE SCALE GENOMIC DNA]</scope>
    <source>
        <strain evidence="2 3">SKP7-4</strain>
    </source>
</reference>
<keyword evidence="1" id="KW-0812">Transmembrane</keyword>
<keyword evidence="3" id="KW-1185">Reference proteome</keyword>
<evidence type="ECO:0000256" key="1">
    <source>
        <dbReference type="SAM" id="Phobius"/>
    </source>
</evidence>
<evidence type="ECO:0000313" key="2">
    <source>
        <dbReference type="EMBL" id="RIW28768.1"/>
    </source>
</evidence>
<dbReference type="EMBL" id="QXIR01000040">
    <property type="protein sequence ID" value="RIW28768.1"/>
    <property type="molecule type" value="Genomic_DNA"/>
</dbReference>
<dbReference type="OrthoDB" id="2662123at2"/>
<dbReference type="RefSeq" id="WP_119549257.1">
    <property type="nucleotide sequence ID" value="NZ_QXIR01000040.1"/>
</dbReference>
<dbReference type="InterPro" id="IPR024419">
    <property type="entry name" value="YvrJ"/>
</dbReference>
<organism evidence="2 3">
    <name type="scientific">Bacillus salacetis</name>
    <dbReference type="NCBI Taxonomy" id="2315464"/>
    <lineage>
        <taxon>Bacteria</taxon>
        <taxon>Bacillati</taxon>
        <taxon>Bacillota</taxon>
        <taxon>Bacilli</taxon>
        <taxon>Bacillales</taxon>
        <taxon>Bacillaceae</taxon>
        <taxon>Bacillus</taxon>
    </lineage>
</organism>